<sequence>MWAWLLKMKAMTAAFGITGQAVIQDVIKAMNVSGNGTLLTVP</sequence>
<evidence type="ECO:0000313" key="1">
    <source>
        <dbReference type="EMBL" id="MPN14964.1"/>
    </source>
</evidence>
<reference evidence="1" key="1">
    <citation type="submission" date="2019-08" db="EMBL/GenBank/DDBJ databases">
        <authorList>
            <person name="Kucharzyk K."/>
            <person name="Murdoch R.W."/>
            <person name="Higgins S."/>
            <person name="Loffler F."/>
        </authorList>
    </citation>
    <scope>NUCLEOTIDE SEQUENCE</scope>
</reference>
<gene>
    <name evidence="1" type="ORF">SDC9_162293</name>
</gene>
<comment type="caution">
    <text evidence="1">The sequence shown here is derived from an EMBL/GenBank/DDBJ whole genome shotgun (WGS) entry which is preliminary data.</text>
</comment>
<accession>A0A645FS03</accession>
<dbReference type="AlphaFoldDB" id="A0A645FS03"/>
<protein>
    <submittedName>
        <fullName evidence="1">Uncharacterized protein</fullName>
    </submittedName>
</protein>
<organism evidence="1">
    <name type="scientific">bioreactor metagenome</name>
    <dbReference type="NCBI Taxonomy" id="1076179"/>
    <lineage>
        <taxon>unclassified sequences</taxon>
        <taxon>metagenomes</taxon>
        <taxon>ecological metagenomes</taxon>
    </lineage>
</organism>
<dbReference type="EMBL" id="VSSQ01061667">
    <property type="protein sequence ID" value="MPN14964.1"/>
    <property type="molecule type" value="Genomic_DNA"/>
</dbReference>
<name>A0A645FS03_9ZZZZ</name>
<proteinExistence type="predicted"/>